<feature type="coiled-coil region" evidence="1">
    <location>
        <begin position="436"/>
        <end position="576"/>
    </location>
</feature>
<organism evidence="3 4">
    <name type="scientific">Taxus chinensis</name>
    <name type="common">Chinese yew</name>
    <name type="synonym">Taxus wallichiana var. chinensis</name>
    <dbReference type="NCBI Taxonomy" id="29808"/>
    <lineage>
        <taxon>Eukaryota</taxon>
        <taxon>Viridiplantae</taxon>
        <taxon>Streptophyta</taxon>
        <taxon>Embryophyta</taxon>
        <taxon>Tracheophyta</taxon>
        <taxon>Spermatophyta</taxon>
        <taxon>Pinopsida</taxon>
        <taxon>Pinidae</taxon>
        <taxon>Conifers II</taxon>
        <taxon>Cupressales</taxon>
        <taxon>Taxaceae</taxon>
        <taxon>Taxus</taxon>
    </lineage>
</organism>
<dbReference type="AlphaFoldDB" id="A0AA38FAE3"/>
<evidence type="ECO:0000313" key="3">
    <source>
        <dbReference type="EMBL" id="KAH9298449.1"/>
    </source>
</evidence>
<feature type="region of interest" description="Disordered" evidence="2">
    <location>
        <begin position="599"/>
        <end position="625"/>
    </location>
</feature>
<dbReference type="Gene3D" id="1.20.5.1160">
    <property type="entry name" value="Vasodilator-stimulated phosphoprotein"/>
    <property type="match status" value="1"/>
</dbReference>
<name>A0AA38FAE3_TAXCH</name>
<feature type="non-terminal residue" evidence="3">
    <location>
        <position position="945"/>
    </location>
</feature>
<feature type="region of interest" description="Disordered" evidence="2">
    <location>
        <begin position="21"/>
        <end position="58"/>
    </location>
</feature>
<feature type="coiled-coil region" evidence="1">
    <location>
        <begin position="369"/>
        <end position="403"/>
    </location>
</feature>
<keyword evidence="1" id="KW-0175">Coiled coil</keyword>
<feature type="coiled-coil region" evidence="1">
    <location>
        <begin position="140"/>
        <end position="216"/>
    </location>
</feature>
<gene>
    <name evidence="3" type="ORF">KI387_030131</name>
</gene>
<proteinExistence type="predicted"/>
<accession>A0AA38FAE3</accession>
<evidence type="ECO:0008006" key="5">
    <source>
        <dbReference type="Google" id="ProtNLM"/>
    </source>
</evidence>
<feature type="compositionally biased region" description="Polar residues" evidence="2">
    <location>
        <begin position="42"/>
        <end position="53"/>
    </location>
</feature>
<feature type="coiled-coil region" evidence="1">
    <location>
        <begin position="713"/>
        <end position="756"/>
    </location>
</feature>
<feature type="coiled-coil region" evidence="1">
    <location>
        <begin position="242"/>
        <end position="325"/>
    </location>
</feature>
<sequence>KRSGAEQSGVLRMTTYQLSLQKSSGGGLKSPELARRPPLRLSKTSPQTATTLPKTDFRPTENFTRFKQTAVKLVQDQDCAKTDLQIANSKLKKSAEQILRLEIKLQYIGNTNAKLKLKQNEDAKLWRGLDSKLSSTKMFCNELTETLQHLALKVEEAEGSKQFLEEKLTERLKAFEELSVHWKSLSSRLNTAEETIEKREHELQDLLIENEQVRESYDAEVIRTNLLTAEKDHTEKQLQATVEEDFRAMENVQNQLKEVQKLLSLKENACASLHVMQSKLQTEKAQLKAQIQEYEEKLLTTESQREALRDEILRLSDKVIELEKVSLVASKNVDNLLQEIDKTTKLAQKEKILAREKAQVEFGHLNGRFQDAISANASLQAQIQESNNQITELQKILDLRTEEYAKKEFEAEAEINKARKVLDKTIDNKCQLEQTIVNMQENIAFLSHSLSEAQKDKEDLMINISKLKAENQDAHGNFQVTVRQKEEEIETLLKKIVEDKLAINLRDTEISQLQQESINKAQLMMQVQERQKDLEEQNAKISAQVLAAEHSVIEIRRQCELQIEAKQAELTRHLKEISQRNDQEINDIRRRCKEETRESILREQEKEKSKADAMLKEEKQNTERRVEKIQEDASRCLQHVQEEHGSLVKRLREEHDKEKLLCRVQNTEEMNKKQQQFEKDLEEQCTKLMRDAEVKVKDVQIKHGEEMQKLHNEQNLQWEKEEEKRALIELQIKILKDKLQEQVQRKEDDLQMNMNKEFSISSTQVKAIDCKQEKQVPLIRHTKVDEMPPRPSLKAVDKIRPKSERARADSLVSIPTTSLLKLIMLMEIQGVLPSYCGYTVIIIDSIGISFSRIEEERGTYVIRSVEQIMGLAAKHGSVIDSSWNVWEEYPCYLSMADQLNAERVFAIFSDTLNHASMILMAMYVLLRGRGKPESLGIVYSKSIVI</sequence>
<evidence type="ECO:0000313" key="4">
    <source>
        <dbReference type="Proteomes" id="UP000824469"/>
    </source>
</evidence>
<evidence type="ECO:0000256" key="2">
    <source>
        <dbReference type="SAM" id="MobiDB-lite"/>
    </source>
</evidence>
<protein>
    <recommendedName>
        <fullName evidence="5">Synaptonemal complex protein 1</fullName>
    </recommendedName>
</protein>
<evidence type="ECO:0000256" key="1">
    <source>
        <dbReference type="SAM" id="Coils"/>
    </source>
</evidence>
<dbReference type="OMA" id="MEACEEM"/>
<keyword evidence="4" id="KW-1185">Reference proteome</keyword>
<dbReference type="Proteomes" id="UP000824469">
    <property type="component" value="Unassembled WGS sequence"/>
</dbReference>
<reference evidence="3 4" key="1">
    <citation type="journal article" date="2021" name="Nat. Plants">
        <title>The Taxus genome provides insights into paclitaxel biosynthesis.</title>
        <authorList>
            <person name="Xiong X."/>
            <person name="Gou J."/>
            <person name="Liao Q."/>
            <person name="Li Y."/>
            <person name="Zhou Q."/>
            <person name="Bi G."/>
            <person name="Li C."/>
            <person name="Du R."/>
            <person name="Wang X."/>
            <person name="Sun T."/>
            <person name="Guo L."/>
            <person name="Liang H."/>
            <person name="Lu P."/>
            <person name="Wu Y."/>
            <person name="Zhang Z."/>
            <person name="Ro D.K."/>
            <person name="Shang Y."/>
            <person name="Huang S."/>
            <person name="Yan J."/>
        </authorList>
    </citation>
    <scope>NUCLEOTIDE SEQUENCE [LARGE SCALE GENOMIC DNA]</scope>
    <source>
        <strain evidence="3">Ta-2019</strain>
    </source>
</reference>
<comment type="caution">
    <text evidence="3">The sequence shown here is derived from an EMBL/GenBank/DDBJ whole genome shotgun (WGS) entry which is preliminary data.</text>
</comment>
<dbReference type="EMBL" id="JAHRHJ020000010">
    <property type="protein sequence ID" value="KAH9298449.1"/>
    <property type="molecule type" value="Genomic_DNA"/>
</dbReference>